<keyword evidence="6" id="KW-0732">Signal</keyword>
<evidence type="ECO:0000256" key="3">
    <source>
        <dbReference type="ARBA" id="ARBA00022452"/>
    </source>
</evidence>
<dbReference type="Proteomes" id="UP000262582">
    <property type="component" value="Chromosome"/>
</dbReference>
<comment type="subcellular location">
    <subcellularLocation>
        <location evidence="1">Cell outer membrane</location>
        <topology evidence="1">Multi-pass membrane protein</topology>
    </subcellularLocation>
</comment>
<dbReference type="SUPFAM" id="SSF56935">
    <property type="entry name" value="Porins"/>
    <property type="match status" value="1"/>
</dbReference>
<keyword evidence="3" id="KW-1134">Transmembrane beta strand</keyword>
<dbReference type="InterPro" id="IPR039426">
    <property type="entry name" value="TonB-dep_rcpt-like"/>
</dbReference>
<evidence type="ECO:0000256" key="6">
    <source>
        <dbReference type="ARBA" id="ARBA00022729"/>
    </source>
</evidence>
<organism evidence="12 14">
    <name type="scientific">Arcobacter ellisii</name>
    <dbReference type="NCBI Taxonomy" id="913109"/>
    <lineage>
        <taxon>Bacteria</taxon>
        <taxon>Pseudomonadati</taxon>
        <taxon>Campylobacterota</taxon>
        <taxon>Epsilonproteobacteria</taxon>
        <taxon>Campylobacterales</taxon>
        <taxon>Arcobacteraceae</taxon>
        <taxon>Arcobacter</taxon>
    </lineage>
</organism>
<evidence type="ECO:0000313" key="12">
    <source>
        <dbReference type="EMBL" id="RXI30295.1"/>
    </source>
</evidence>
<evidence type="ECO:0000256" key="4">
    <source>
        <dbReference type="ARBA" id="ARBA00022496"/>
    </source>
</evidence>
<keyword evidence="2" id="KW-0813">Transport</keyword>
<keyword evidence="13" id="KW-1185">Reference proteome</keyword>
<dbReference type="PANTHER" id="PTHR32552">
    <property type="entry name" value="FERRICHROME IRON RECEPTOR-RELATED"/>
    <property type="match status" value="1"/>
</dbReference>
<gene>
    <name evidence="11" type="ORF">AELL_1308</name>
    <name evidence="12" type="ORF">CP962_08075</name>
</gene>
<proteinExistence type="predicted"/>
<keyword evidence="4" id="KW-0410">Iron transport</keyword>
<dbReference type="Gene3D" id="2.40.170.20">
    <property type="entry name" value="TonB-dependent receptor, beta-barrel domain"/>
    <property type="match status" value="1"/>
</dbReference>
<keyword evidence="11" id="KW-0675">Receptor</keyword>
<keyword evidence="5" id="KW-0812">Transmembrane</keyword>
<reference evidence="11 13" key="2">
    <citation type="submission" date="2018-08" db="EMBL/GenBank/DDBJ databases">
        <title>Complete genome of the Arcobacter ellisii type strain LMG 26155.</title>
        <authorList>
            <person name="Miller W.G."/>
            <person name="Yee E."/>
            <person name="Bono J.L."/>
        </authorList>
    </citation>
    <scope>NUCLEOTIDE SEQUENCE [LARGE SCALE GENOMIC DNA]</scope>
    <source>
        <strain evidence="11 13">LMG 26155</strain>
    </source>
</reference>
<dbReference type="GO" id="GO:0009279">
    <property type="term" value="C:cell outer membrane"/>
    <property type="evidence" value="ECO:0007669"/>
    <property type="project" value="UniProtKB-SubCell"/>
</dbReference>
<evidence type="ECO:0000313" key="11">
    <source>
        <dbReference type="EMBL" id="AXX94971.1"/>
    </source>
</evidence>
<dbReference type="EMBL" id="NXIG01000007">
    <property type="protein sequence ID" value="RXI30295.1"/>
    <property type="molecule type" value="Genomic_DNA"/>
</dbReference>
<evidence type="ECO:0000256" key="2">
    <source>
        <dbReference type="ARBA" id="ARBA00022448"/>
    </source>
</evidence>
<evidence type="ECO:0000256" key="8">
    <source>
        <dbReference type="ARBA" id="ARBA00023065"/>
    </source>
</evidence>
<evidence type="ECO:0000256" key="1">
    <source>
        <dbReference type="ARBA" id="ARBA00004571"/>
    </source>
</evidence>
<dbReference type="RefSeq" id="WP_118917167.1">
    <property type="nucleotide sequence ID" value="NZ_CP032097.1"/>
</dbReference>
<sequence>MLRLNIYLILLAFTVITLQAKEINYINTYSKLITNNLKLVNLDEENAEFKMEKKEENFDYSLRYNLGKSVYEDSSYLDYHSEDFYNEDSYNLLFKSSIYLYDYMWVNFNINYKDSIRSVIDTSGGVAYKKKSIKEESAVKLYYKPNSIIVSNISFENLNNSIDYDKFVNQSFKNTNNKKLSFNVSSELGFATLNSSFYQIVRDNNYLSQSDDSDDYLQSSEELYRGLEFSLSKDLTKDLKVTTTAKISDIKILNSNLEELIGNVPTYSPQKEIDLKAEYLYKDIKFISKVTYVGSRYSDNVNSDKLNSYAIGSLGAIFFTKIDDEDVKIDLSIKNILNKDYYIYSDTKGDSTNFMMNMSMQF</sequence>
<keyword evidence="8" id="KW-0406">Ion transport</keyword>
<dbReference type="KEGG" id="aell:AELL_1308"/>
<evidence type="ECO:0000256" key="7">
    <source>
        <dbReference type="ARBA" id="ARBA00023004"/>
    </source>
</evidence>
<dbReference type="AlphaFoldDB" id="A0A347U7Z3"/>
<protein>
    <submittedName>
        <fullName evidence="11">TonB-dependent siderophore receptor</fullName>
    </submittedName>
</protein>
<keyword evidence="9" id="KW-0472">Membrane</keyword>
<evidence type="ECO:0000313" key="14">
    <source>
        <dbReference type="Proteomes" id="UP000290588"/>
    </source>
</evidence>
<dbReference type="EMBL" id="CP032097">
    <property type="protein sequence ID" value="AXX94971.1"/>
    <property type="molecule type" value="Genomic_DNA"/>
</dbReference>
<evidence type="ECO:0000256" key="10">
    <source>
        <dbReference type="ARBA" id="ARBA00023237"/>
    </source>
</evidence>
<keyword evidence="10" id="KW-0998">Cell outer membrane</keyword>
<evidence type="ECO:0000313" key="13">
    <source>
        <dbReference type="Proteomes" id="UP000262582"/>
    </source>
</evidence>
<dbReference type="OrthoDB" id="5348914at2"/>
<keyword evidence="7" id="KW-0408">Iron</keyword>
<dbReference type="Proteomes" id="UP000290588">
    <property type="component" value="Unassembled WGS sequence"/>
</dbReference>
<dbReference type="InterPro" id="IPR036942">
    <property type="entry name" value="Beta-barrel_TonB_sf"/>
</dbReference>
<evidence type="ECO:0000256" key="9">
    <source>
        <dbReference type="ARBA" id="ARBA00023136"/>
    </source>
</evidence>
<name>A0A347U7Z3_9BACT</name>
<reference evidence="12 14" key="1">
    <citation type="submission" date="2017-09" db="EMBL/GenBank/DDBJ databases">
        <title>Genomics of the genus Arcobacter.</title>
        <authorList>
            <person name="Perez-Cataluna A."/>
            <person name="Figueras M.J."/>
            <person name="Salas-Masso N."/>
        </authorList>
    </citation>
    <scope>NUCLEOTIDE SEQUENCE [LARGE SCALE GENOMIC DNA]</scope>
    <source>
        <strain evidence="12 14">CECT 7837</strain>
    </source>
</reference>
<dbReference type="GO" id="GO:0015344">
    <property type="term" value="F:siderophore uptake transmembrane transporter activity"/>
    <property type="evidence" value="ECO:0007669"/>
    <property type="project" value="TreeGrafter"/>
</dbReference>
<dbReference type="PANTHER" id="PTHR32552:SF68">
    <property type="entry name" value="FERRICHROME OUTER MEMBRANE TRANSPORTER_PHAGE RECEPTOR"/>
    <property type="match status" value="1"/>
</dbReference>
<accession>A0A347U7Z3</accession>
<evidence type="ECO:0000256" key="5">
    <source>
        <dbReference type="ARBA" id="ARBA00022692"/>
    </source>
</evidence>